<dbReference type="SUPFAM" id="SSF81324">
    <property type="entry name" value="Voltage-gated potassium channels"/>
    <property type="match status" value="1"/>
</dbReference>
<evidence type="ECO:0000259" key="3">
    <source>
        <dbReference type="PROSITE" id="PS51201"/>
    </source>
</evidence>
<dbReference type="AlphaFoldDB" id="A0A133V7Y7"/>
<accession>A0A133V7Y7</accession>
<feature type="domain" description="RCK N-terminal" evidence="3">
    <location>
        <begin position="105"/>
        <end position="176"/>
    </location>
</feature>
<dbReference type="PANTHER" id="PTHR43833">
    <property type="entry name" value="POTASSIUM CHANNEL PROTEIN 2-RELATED-RELATED"/>
    <property type="match status" value="1"/>
</dbReference>
<evidence type="ECO:0000256" key="1">
    <source>
        <dbReference type="ARBA" id="ARBA00004651"/>
    </source>
</evidence>
<feature type="transmembrane region" description="Helical" evidence="2">
    <location>
        <begin position="59"/>
        <end position="79"/>
    </location>
</feature>
<gene>
    <name evidence="4" type="ORF">AKJ45_03485</name>
</gene>
<proteinExistence type="predicted"/>
<keyword evidence="5" id="KW-1185">Reference proteome</keyword>
<protein>
    <recommendedName>
        <fullName evidence="3">RCK N-terminal domain-containing protein</fullName>
    </recommendedName>
</protein>
<dbReference type="InterPro" id="IPR036291">
    <property type="entry name" value="NAD(P)-bd_dom_sf"/>
</dbReference>
<keyword evidence="2" id="KW-1133">Transmembrane helix</keyword>
<dbReference type="GO" id="GO:0006813">
    <property type="term" value="P:potassium ion transport"/>
    <property type="evidence" value="ECO:0007669"/>
    <property type="project" value="InterPro"/>
</dbReference>
<dbReference type="PROSITE" id="PS51201">
    <property type="entry name" value="RCK_N"/>
    <property type="match status" value="1"/>
</dbReference>
<dbReference type="InterPro" id="IPR003148">
    <property type="entry name" value="RCK_N"/>
</dbReference>
<feature type="non-terminal residue" evidence="4">
    <location>
        <position position="176"/>
    </location>
</feature>
<dbReference type="InterPro" id="IPR050721">
    <property type="entry name" value="Trk_Ktr_HKT_K-transport"/>
</dbReference>
<evidence type="ECO:0000313" key="4">
    <source>
        <dbReference type="EMBL" id="KXB02507.1"/>
    </source>
</evidence>
<dbReference type="Pfam" id="PF07885">
    <property type="entry name" value="Ion_trans_2"/>
    <property type="match status" value="1"/>
</dbReference>
<dbReference type="Gene3D" id="1.10.287.70">
    <property type="match status" value="1"/>
</dbReference>
<feature type="transmembrane region" description="Helical" evidence="2">
    <location>
        <begin position="7"/>
        <end position="26"/>
    </location>
</feature>
<dbReference type="InterPro" id="IPR013099">
    <property type="entry name" value="K_chnl_dom"/>
</dbReference>
<name>A0A133V7Y7_9EURY</name>
<keyword evidence="2" id="KW-0472">Membrane</keyword>
<organism evidence="4 5">
    <name type="scientific">candidate division MSBL1 archaeon SCGC-AAA261F19</name>
    <dbReference type="NCBI Taxonomy" id="1698275"/>
    <lineage>
        <taxon>Archaea</taxon>
        <taxon>Methanobacteriati</taxon>
        <taxon>Methanobacteriota</taxon>
        <taxon>candidate division MSBL1</taxon>
    </lineage>
</organism>
<evidence type="ECO:0000313" key="5">
    <source>
        <dbReference type="Proteomes" id="UP000070565"/>
    </source>
</evidence>
<sequence>MKVNLKIPIFMLALLVSMGTLGFHIIEGETILKSLYWTVVTITTVGYGDVTPNTELGRVFAMALMVTGIGVIFYILTGVGKNIIEGRIWEIFTMSEKEKEIKNVKDHLIICGYEDIGATITEELLLGNESVVIIDQDGKLLREKASGLPYVVGDPTKEEDLEKAKIDKAKGLFATL</sequence>
<keyword evidence="2" id="KW-0812">Transmembrane</keyword>
<evidence type="ECO:0000256" key="2">
    <source>
        <dbReference type="SAM" id="Phobius"/>
    </source>
</evidence>
<dbReference type="SUPFAM" id="SSF51735">
    <property type="entry name" value="NAD(P)-binding Rossmann-fold domains"/>
    <property type="match status" value="1"/>
</dbReference>
<comment type="subcellular location">
    <subcellularLocation>
        <location evidence="1">Cell membrane</location>
        <topology evidence="1">Multi-pass membrane protein</topology>
    </subcellularLocation>
</comment>
<comment type="caution">
    <text evidence="4">The sequence shown here is derived from an EMBL/GenBank/DDBJ whole genome shotgun (WGS) entry which is preliminary data.</text>
</comment>
<dbReference type="Proteomes" id="UP000070565">
    <property type="component" value="Unassembled WGS sequence"/>
</dbReference>
<dbReference type="Pfam" id="PF02254">
    <property type="entry name" value="TrkA_N"/>
    <property type="match status" value="1"/>
</dbReference>
<dbReference type="Gene3D" id="3.40.50.720">
    <property type="entry name" value="NAD(P)-binding Rossmann-like Domain"/>
    <property type="match status" value="1"/>
</dbReference>
<dbReference type="PANTHER" id="PTHR43833:SF13">
    <property type="entry name" value="POTASSIUM CHANNEL PROTEIN 2-RELATED"/>
    <property type="match status" value="1"/>
</dbReference>
<reference evidence="4 5" key="1">
    <citation type="journal article" date="2016" name="Sci. Rep.">
        <title>Metabolic traits of an uncultured archaeal lineage -MSBL1- from brine pools of the Red Sea.</title>
        <authorList>
            <person name="Mwirichia R."/>
            <person name="Alam I."/>
            <person name="Rashid M."/>
            <person name="Vinu M."/>
            <person name="Ba-Alawi W."/>
            <person name="Anthony Kamau A."/>
            <person name="Kamanda Ngugi D."/>
            <person name="Goker M."/>
            <person name="Klenk H.P."/>
            <person name="Bajic V."/>
            <person name="Stingl U."/>
        </authorList>
    </citation>
    <scope>NUCLEOTIDE SEQUENCE [LARGE SCALE GENOMIC DNA]</scope>
    <source>
        <strain evidence="4">SCGC-AAA261F19</strain>
    </source>
</reference>
<dbReference type="GO" id="GO:0005886">
    <property type="term" value="C:plasma membrane"/>
    <property type="evidence" value="ECO:0007669"/>
    <property type="project" value="UniProtKB-SubCell"/>
</dbReference>
<dbReference type="EMBL" id="LHXZ01000060">
    <property type="protein sequence ID" value="KXB02507.1"/>
    <property type="molecule type" value="Genomic_DNA"/>
</dbReference>